<keyword evidence="3" id="KW-1185">Reference proteome</keyword>
<evidence type="ECO:0000313" key="2">
    <source>
        <dbReference type="EMBL" id="CAL8112401.1"/>
    </source>
</evidence>
<sequence length="504" mass="58006">MDRIGPSTEEKVEERYVSPPVTPAIAPTSPPPDAAEETCWDSLPPEVREMIMEKAGDGNKQKLLRYRLVNSSWKSTVDMVFERRFLSMWTEWDPIEPERDTINIWDFIPYDEHESEDDYDDDGNPTVGLILARAMKAGVPCLRPTWSLSPQYDRNKNLIPTFDHHLPDVHNSKLGSPIPTNSLRIRFHDNIWPDKARFERLRRSQMFADLVVQYDHCFSYLRALLLTDMEISPSNLATILGKLPNLKALTLEDTVLVVEPADVINQDENDPLPPHSSLTHLRIISTNNSASQLFLKAYHEQLVSLETNSCVPFFSKPYGKLKRLKLITDLKPDEQFPQGEENPFPSLKYLSVIIHGGHIFEWDELIQFIDALPRALTNLHLDIQPRWETEEKKIGQLLMSEVTFLHLKTLGIFLPASPQHAHFLLNLILPKFPSVQKLNLIDGYWRFKGEMGGASDNQDEIDNHELIEIRQCAARHVRMEVTAMVQELEFYAQVCPKLKYLDLI</sequence>
<feature type="region of interest" description="Disordered" evidence="1">
    <location>
        <begin position="1"/>
        <end position="37"/>
    </location>
</feature>
<dbReference type="Proteomes" id="UP001642540">
    <property type="component" value="Unassembled WGS sequence"/>
</dbReference>
<dbReference type="EMBL" id="CAXLJM020000048">
    <property type="protein sequence ID" value="CAL8112401.1"/>
    <property type="molecule type" value="Genomic_DNA"/>
</dbReference>
<reference evidence="2 3" key="1">
    <citation type="submission" date="2024-08" db="EMBL/GenBank/DDBJ databases">
        <authorList>
            <person name="Cucini C."/>
            <person name="Frati F."/>
        </authorList>
    </citation>
    <scope>NUCLEOTIDE SEQUENCE [LARGE SCALE GENOMIC DNA]</scope>
</reference>
<gene>
    <name evidence="2" type="ORF">ODALV1_LOCUS15632</name>
</gene>
<dbReference type="SUPFAM" id="SSF52047">
    <property type="entry name" value="RNI-like"/>
    <property type="match status" value="1"/>
</dbReference>
<name>A0ABP1QZT0_9HEXA</name>
<proteinExistence type="predicted"/>
<dbReference type="InterPro" id="IPR032675">
    <property type="entry name" value="LRR_dom_sf"/>
</dbReference>
<comment type="caution">
    <text evidence="2">The sequence shown here is derived from an EMBL/GenBank/DDBJ whole genome shotgun (WGS) entry which is preliminary data.</text>
</comment>
<evidence type="ECO:0008006" key="4">
    <source>
        <dbReference type="Google" id="ProtNLM"/>
    </source>
</evidence>
<evidence type="ECO:0000313" key="3">
    <source>
        <dbReference type="Proteomes" id="UP001642540"/>
    </source>
</evidence>
<accession>A0ABP1QZT0</accession>
<organism evidence="2 3">
    <name type="scientific">Orchesella dallaii</name>
    <dbReference type="NCBI Taxonomy" id="48710"/>
    <lineage>
        <taxon>Eukaryota</taxon>
        <taxon>Metazoa</taxon>
        <taxon>Ecdysozoa</taxon>
        <taxon>Arthropoda</taxon>
        <taxon>Hexapoda</taxon>
        <taxon>Collembola</taxon>
        <taxon>Entomobryomorpha</taxon>
        <taxon>Entomobryoidea</taxon>
        <taxon>Orchesellidae</taxon>
        <taxon>Orchesellinae</taxon>
        <taxon>Orchesella</taxon>
    </lineage>
</organism>
<feature type="compositionally biased region" description="Basic and acidic residues" evidence="1">
    <location>
        <begin position="1"/>
        <end position="16"/>
    </location>
</feature>
<dbReference type="Gene3D" id="3.80.10.10">
    <property type="entry name" value="Ribonuclease Inhibitor"/>
    <property type="match status" value="1"/>
</dbReference>
<protein>
    <recommendedName>
        <fullName evidence="4">F-box domain-containing protein</fullName>
    </recommendedName>
</protein>
<evidence type="ECO:0000256" key="1">
    <source>
        <dbReference type="SAM" id="MobiDB-lite"/>
    </source>
</evidence>